<evidence type="ECO:0000256" key="7">
    <source>
        <dbReference type="ARBA" id="ARBA00023040"/>
    </source>
</evidence>
<dbReference type="InterPro" id="IPR017452">
    <property type="entry name" value="GPCR_Rhodpsn_7TM"/>
</dbReference>
<dbReference type="GeneID" id="100488194"/>
<dbReference type="GO" id="GO:0004984">
    <property type="term" value="F:olfactory receptor activity"/>
    <property type="evidence" value="ECO:0000318"/>
    <property type="project" value="GO_Central"/>
</dbReference>
<dbReference type="GO" id="GO:0005549">
    <property type="term" value="F:odorant binding"/>
    <property type="evidence" value="ECO:0000318"/>
    <property type="project" value="GO_Central"/>
</dbReference>
<dbReference type="SUPFAM" id="SSF81321">
    <property type="entry name" value="Family A G protein-coupled receptor-like"/>
    <property type="match status" value="1"/>
</dbReference>
<dbReference type="CDD" id="cd13954">
    <property type="entry name" value="7tmA_OR"/>
    <property type="match status" value="1"/>
</dbReference>
<dbReference type="FunFam" id="1.10.1220.70:FF:000001">
    <property type="entry name" value="Olfactory receptor"/>
    <property type="match status" value="1"/>
</dbReference>
<evidence type="ECO:0000313" key="15">
    <source>
        <dbReference type="Xenbase" id="XB-GENE-29079099"/>
    </source>
</evidence>
<dbReference type="GO" id="GO:0004930">
    <property type="term" value="F:G protein-coupled receptor activity"/>
    <property type="evidence" value="ECO:0007669"/>
    <property type="project" value="UniProtKB-KW"/>
</dbReference>
<feature type="transmembrane region" description="Helical" evidence="11">
    <location>
        <begin position="146"/>
        <end position="164"/>
    </location>
</feature>
<keyword evidence="8 11" id="KW-0472">Membrane</keyword>
<dbReference type="Xenbase" id="XB-GENE-29079099">
    <property type="gene designation" value="LOC100488194"/>
</dbReference>
<dbReference type="InterPro" id="IPR050516">
    <property type="entry name" value="Olfactory_GPCR"/>
</dbReference>
<feature type="transmembrane region" description="Helical" evidence="11">
    <location>
        <begin position="31"/>
        <end position="55"/>
    </location>
</feature>
<dbReference type="RefSeq" id="XP_002934361.3">
    <property type="nucleotide sequence ID" value="XM_002934315.3"/>
</dbReference>
<evidence type="ECO:0000256" key="10">
    <source>
        <dbReference type="ARBA" id="ARBA00023224"/>
    </source>
</evidence>
<dbReference type="PRINTS" id="PR00245">
    <property type="entry name" value="OLFACTORYR"/>
</dbReference>
<dbReference type="PRINTS" id="PR00237">
    <property type="entry name" value="GPCRRHODOPSN"/>
</dbReference>
<dbReference type="AlphaFoldDB" id="A0A8J0QJN2"/>
<comment type="subcellular location">
    <subcellularLocation>
        <location evidence="1">Cell membrane</location>
        <topology evidence="1">Multi-pass membrane protein</topology>
    </subcellularLocation>
</comment>
<feature type="transmembrane region" description="Helical" evidence="11">
    <location>
        <begin position="244"/>
        <end position="266"/>
    </location>
</feature>
<dbReference type="GO" id="GO:0005886">
    <property type="term" value="C:plasma membrane"/>
    <property type="evidence" value="ECO:0007669"/>
    <property type="project" value="UniProtKB-SubCell"/>
</dbReference>
<dbReference type="AGR" id="Xenbase:XB-GENE-29079099"/>
<feature type="transmembrane region" description="Helical" evidence="11">
    <location>
        <begin position="278"/>
        <end position="298"/>
    </location>
</feature>
<dbReference type="InterPro" id="IPR000276">
    <property type="entry name" value="GPCR_Rhodpsn"/>
</dbReference>
<evidence type="ECO:0000256" key="2">
    <source>
        <dbReference type="ARBA" id="ARBA00010663"/>
    </source>
</evidence>
<dbReference type="Pfam" id="PF13853">
    <property type="entry name" value="7tm_4"/>
    <property type="match status" value="1"/>
</dbReference>
<keyword evidence="5" id="KW-0716">Sensory transduction</keyword>
<evidence type="ECO:0000313" key="13">
    <source>
        <dbReference type="Proteomes" id="UP000008143"/>
    </source>
</evidence>
<keyword evidence="10" id="KW-0807">Transducer</keyword>
<dbReference type="Gene3D" id="1.20.1070.10">
    <property type="entry name" value="Rhodopsin 7-helix transmembrane proteins"/>
    <property type="match status" value="1"/>
</dbReference>
<keyword evidence="3" id="KW-1003">Cell membrane</keyword>
<feature type="transmembrane region" description="Helical" evidence="11">
    <location>
        <begin position="203"/>
        <end position="232"/>
    </location>
</feature>
<protein>
    <submittedName>
        <fullName evidence="14">Olfactory receptor 1019</fullName>
    </submittedName>
</protein>
<dbReference type="Proteomes" id="UP000008143">
    <property type="component" value="Chromosome 1"/>
</dbReference>
<evidence type="ECO:0000256" key="3">
    <source>
        <dbReference type="ARBA" id="ARBA00022475"/>
    </source>
</evidence>
<organism evidence="13 14">
    <name type="scientific">Xenopus tropicalis</name>
    <name type="common">Western clawed frog</name>
    <name type="synonym">Silurana tropicalis</name>
    <dbReference type="NCBI Taxonomy" id="8364"/>
    <lineage>
        <taxon>Eukaryota</taxon>
        <taxon>Metazoa</taxon>
        <taxon>Chordata</taxon>
        <taxon>Craniata</taxon>
        <taxon>Vertebrata</taxon>
        <taxon>Euteleostomi</taxon>
        <taxon>Amphibia</taxon>
        <taxon>Batrachia</taxon>
        <taxon>Anura</taxon>
        <taxon>Pipoidea</taxon>
        <taxon>Pipidae</taxon>
        <taxon>Xenopodinae</taxon>
        <taxon>Xenopus</taxon>
        <taxon>Silurana</taxon>
    </lineage>
</organism>
<gene>
    <name evidence="14 15" type="primary">LOC100488194</name>
</gene>
<proteinExistence type="inferred from homology"/>
<feature type="transmembrane region" description="Helical" evidence="11">
    <location>
        <begin position="105"/>
        <end position="125"/>
    </location>
</feature>
<evidence type="ECO:0000313" key="14">
    <source>
        <dbReference type="RefSeq" id="XP_002934361.3"/>
    </source>
</evidence>
<evidence type="ECO:0000256" key="8">
    <source>
        <dbReference type="ARBA" id="ARBA00023136"/>
    </source>
</evidence>
<keyword evidence="7" id="KW-0297">G-protein coupled receptor</keyword>
<dbReference type="InterPro" id="IPR000725">
    <property type="entry name" value="Olfact_rcpt"/>
</dbReference>
<evidence type="ECO:0000256" key="9">
    <source>
        <dbReference type="ARBA" id="ARBA00023170"/>
    </source>
</evidence>
<dbReference type="PROSITE" id="PS50262">
    <property type="entry name" value="G_PROTEIN_RECEP_F1_2"/>
    <property type="match status" value="1"/>
</dbReference>
<evidence type="ECO:0000256" key="6">
    <source>
        <dbReference type="ARBA" id="ARBA00022989"/>
    </source>
</evidence>
<feature type="domain" description="G-protein coupled receptors family 1 profile" evidence="12">
    <location>
        <begin position="47"/>
        <end position="296"/>
    </location>
</feature>
<dbReference type="OMA" id="GLTNDPM"/>
<keyword evidence="6 11" id="KW-1133">Transmembrane helix</keyword>
<keyword evidence="4 11" id="KW-0812">Transmembrane</keyword>
<keyword evidence="9 14" id="KW-0675">Receptor</keyword>
<name>A0A8J0QJN2_XENTR</name>
<dbReference type="PANTHER" id="PTHR26452">
    <property type="entry name" value="OLFACTORY RECEPTOR"/>
    <property type="match status" value="1"/>
</dbReference>
<dbReference type="KEGG" id="xtr:100488194"/>
<evidence type="ECO:0000256" key="4">
    <source>
        <dbReference type="ARBA" id="ARBA00022692"/>
    </source>
</evidence>
<keyword evidence="5" id="KW-0552">Olfaction</keyword>
<comment type="similarity">
    <text evidence="2">Belongs to the G-protein coupled receptor 1 family.</text>
</comment>
<sequence>MRLMRWAKEREQTEITEFTLLGLTNDPMVELILFVFFLVVYIVTLLGNSLMIITITLSSTLQSPMYFFLRSLSMVDISFTSSTVPKLLLDFLSEVKRISFTGCVAQLYLFISFGGIECVLLAAMAGDRYVAICMPLRYKEVMSWKVCVVLTVACWIIGLLNSLVHTVFTFHLPFCKSEAINHFFCDIPALLSLSCADTRANELVVYIAGGSVILGSFVITLLSYIFIVLTIIQIKTSSGRLKAFSTCASHLTVVTLFFGTIVFTYIRPTSTYSLDQDRVVPVLYGIIIPMLNPIIYSFRNKEVQGAIRKAILRKLRLTILNNNLAKSKNNNT</sequence>
<accession>A0A8J0QJN2</accession>
<reference evidence="14" key="1">
    <citation type="submission" date="2025-08" db="UniProtKB">
        <authorList>
            <consortium name="RefSeq"/>
        </authorList>
    </citation>
    <scope>IDENTIFICATION</scope>
    <source>
        <strain evidence="14">Nigerian</strain>
        <tissue evidence="14">Liver and blood</tissue>
    </source>
</reference>
<evidence type="ECO:0000259" key="12">
    <source>
        <dbReference type="PROSITE" id="PS50262"/>
    </source>
</evidence>
<evidence type="ECO:0000256" key="1">
    <source>
        <dbReference type="ARBA" id="ARBA00004651"/>
    </source>
</evidence>
<dbReference type="FunFam" id="1.20.1070.10:FF:000015">
    <property type="entry name" value="Olfactory receptor"/>
    <property type="match status" value="1"/>
</dbReference>
<evidence type="ECO:0000256" key="11">
    <source>
        <dbReference type="SAM" id="Phobius"/>
    </source>
</evidence>
<dbReference type="OrthoDB" id="5964498at2759"/>
<keyword evidence="13" id="KW-1185">Reference proteome</keyword>
<evidence type="ECO:0000256" key="5">
    <source>
        <dbReference type="ARBA" id="ARBA00022725"/>
    </source>
</evidence>